<dbReference type="EMBL" id="PGCJ01000961">
    <property type="protein sequence ID" value="PLW13080.1"/>
    <property type="molecule type" value="Genomic_DNA"/>
</dbReference>
<organism evidence="2 3">
    <name type="scientific">Puccinia coronata f. sp. avenae</name>
    <dbReference type="NCBI Taxonomy" id="200324"/>
    <lineage>
        <taxon>Eukaryota</taxon>
        <taxon>Fungi</taxon>
        <taxon>Dikarya</taxon>
        <taxon>Basidiomycota</taxon>
        <taxon>Pucciniomycotina</taxon>
        <taxon>Pucciniomycetes</taxon>
        <taxon>Pucciniales</taxon>
        <taxon>Pucciniaceae</taxon>
        <taxon>Puccinia</taxon>
    </lineage>
</organism>
<evidence type="ECO:0000313" key="2">
    <source>
        <dbReference type="EMBL" id="PLW13080.1"/>
    </source>
</evidence>
<sequence length="112" mass="12287">MLIPKVMATLLLAGLIDFALGFTREILPCGCGGPYTFLETEKPGAHCGIWSSCPLHRRCRQCKESVAIRAYICERCGQGNEEPKQEECSENPHAPFVKCARLVPKSHTAPTA</sequence>
<accession>A0A2N5SIK2</accession>
<keyword evidence="1" id="KW-0732">Signal</keyword>
<comment type="caution">
    <text evidence="2">The sequence shown here is derived from an EMBL/GenBank/DDBJ whole genome shotgun (WGS) entry which is preliminary data.</text>
</comment>
<reference evidence="2 3" key="1">
    <citation type="submission" date="2017-11" db="EMBL/GenBank/DDBJ databases">
        <title>De novo assembly and phasing of dikaryotic genomes from two isolates of Puccinia coronata f. sp. avenae, the causal agent of oat crown rust.</title>
        <authorList>
            <person name="Miller M.E."/>
            <person name="Zhang Y."/>
            <person name="Omidvar V."/>
            <person name="Sperschneider J."/>
            <person name="Schwessinger B."/>
            <person name="Raley C."/>
            <person name="Palmer J.M."/>
            <person name="Garnica D."/>
            <person name="Upadhyaya N."/>
            <person name="Rathjen J."/>
            <person name="Taylor J.M."/>
            <person name="Park R.F."/>
            <person name="Dodds P.N."/>
            <person name="Hirsch C.D."/>
            <person name="Kianian S.F."/>
            <person name="Figueroa M."/>
        </authorList>
    </citation>
    <scope>NUCLEOTIDE SEQUENCE [LARGE SCALE GENOMIC DNA]</scope>
    <source>
        <strain evidence="2">12NC29</strain>
    </source>
</reference>
<feature type="chain" id="PRO_5014730269" evidence="1">
    <location>
        <begin position="22"/>
        <end position="112"/>
    </location>
</feature>
<dbReference type="Proteomes" id="UP000235388">
    <property type="component" value="Unassembled WGS sequence"/>
</dbReference>
<keyword evidence="3" id="KW-1185">Reference proteome</keyword>
<protein>
    <submittedName>
        <fullName evidence="2">Uncharacterized protein</fullName>
    </submittedName>
</protein>
<evidence type="ECO:0000313" key="3">
    <source>
        <dbReference type="Proteomes" id="UP000235388"/>
    </source>
</evidence>
<name>A0A2N5SIK2_9BASI</name>
<feature type="signal peptide" evidence="1">
    <location>
        <begin position="1"/>
        <end position="21"/>
    </location>
</feature>
<dbReference type="AlphaFoldDB" id="A0A2N5SIK2"/>
<gene>
    <name evidence="2" type="ORF">PCANC_14740</name>
</gene>
<evidence type="ECO:0000256" key="1">
    <source>
        <dbReference type="SAM" id="SignalP"/>
    </source>
</evidence>
<proteinExistence type="predicted"/>